<dbReference type="Proteomes" id="UP001144280">
    <property type="component" value="Unassembled WGS sequence"/>
</dbReference>
<protein>
    <submittedName>
        <fullName evidence="6">Amino acid decarboxylase</fullName>
    </submittedName>
</protein>
<dbReference type="SUPFAM" id="SSF53383">
    <property type="entry name" value="PLP-dependent transferases"/>
    <property type="match status" value="1"/>
</dbReference>
<dbReference type="PROSITE" id="PS00392">
    <property type="entry name" value="DDC_GAD_HDC_YDC"/>
    <property type="match status" value="1"/>
</dbReference>
<keyword evidence="2" id="KW-0210">Decarboxylase</keyword>
<dbReference type="Gene3D" id="3.90.1150.170">
    <property type="match status" value="2"/>
</dbReference>
<evidence type="ECO:0000256" key="1">
    <source>
        <dbReference type="ARBA" id="ARBA00001933"/>
    </source>
</evidence>
<dbReference type="PANTHER" id="PTHR11999:SF70">
    <property type="entry name" value="MIP05841P"/>
    <property type="match status" value="1"/>
</dbReference>
<comment type="caution">
    <text evidence="6">The sequence shown here is derived from an EMBL/GenBank/DDBJ whole genome shotgun (WGS) entry which is preliminary data.</text>
</comment>
<gene>
    <name evidence="6" type="ORF">Pa4123_58810</name>
</gene>
<dbReference type="Gene3D" id="3.40.640.10">
    <property type="entry name" value="Type I PLP-dependent aspartate aminotransferase-like (Major domain)"/>
    <property type="match status" value="1"/>
</dbReference>
<keyword evidence="3 5" id="KW-0663">Pyridoxal phosphate</keyword>
<dbReference type="RefSeq" id="WP_281901050.1">
    <property type="nucleotide sequence ID" value="NZ_BSDI01000033.1"/>
</dbReference>
<dbReference type="Pfam" id="PF00282">
    <property type="entry name" value="Pyridoxal_deC"/>
    <property type="match status" value="1"/>
</dbReference>
<proteinExistence type="inferred from homology"/>
<dbReference type="InterPro" id="IPR002129">
    <property type="entry name" value="PyrdxlP-dep_de-COase"/>
</dbReference>
<name>A0ABQ5R3S3_9ACTN</name>
<dbReference type="InterPro" id="IPR010977">
    <property type="entry name" value="Aromatic_deC"/>
</dbReference>
<sequence length="502" mass="53880">MTAQAPISAGWSWPGDDVRQFGHRTADVIADYLSNLPRRAVFQPYPAEHARALATEPIPTRGAPLDAVLKDFVERVAPYPFGNGHPRFYAWVNSPPHPLGVFAEALAAAMNPSVAGGNHAAVHIEHQVVRWFAELAGLGDECMGLLTSGGSMATLTALTVARHRAAERADIDVRADGLQGHARRFLLYLGTEGHGSARKAAELLGIGSANIRIIASDDRHRMRPEALRDQIVRDRANGDIPVAVMASAGTVNTGAVDPLDAIADVCAEHRVWLHVDGSYGAPAVLLLDEHRATKTALARVDSLAMDPHKWLYAPVDAGLVLIRDRHLARDAFSLVPPYLRTDDDPDGVSGPVWFSEYGFDQTRPFRALKVWLLLKHLGTTGYRDLIAHDIATADRLASGVRAAPDLQLLANGLSVVCFRCRPVDWAGDDQALDELNREVLSAIQLGGRAFLAGTTVNGVFALRACVVNPGSSAADADAVLAETRATLSRLAGRPNPDDTSAV</sequence>
<dbReference type="InterPro" id="IPR015421">
    <property type="entry name" value="PyrdxlP-dep_Trfase_major"/>
</dbReference>
<evidence type="ECO:0000313" key="7">
    <source>
        <dbReference type="Proteomes" id="UP001144280"/>
    </source>
</evidence>
<evidence type="ECO:0000256" key="5">
    <source>
        <dbReference type="RuleBase" id="RU000382"/>
    </source>
</evidence>
<dbReference type="InterPro" id="IPR015424">
    <property type="entry name" value="PyrdxlP-dep_Trfase"/>
</dbReference>
<evidence type="ECO:0000256" key="2">
    <source>
        <dbReference type="ARBA" id="ARBA00022793"/>
    </source>
</evidence>
<organism evidence="6 7">
    <name type="scientific">Phytohabitans aurantiacus</name>
    <dbReference type="NCBI Taxonomy" id="3016789"/>
    <lineage>
        <taxon>Bacteria</taxon>
        <taxon>Bacillati</taxon>
        <taxon>Actinomycetota</taxon>
        <taxon>Actinomycetes</taxon>
        <taxon>Micromonosporales</taxon>
        <taxon>Micromonosporaceae</taxon>
    </lineage>
</organism>
<keyword evidence="4 5" id="KW-0456">Lyase</keyword>
<comment type="cofactor">
    <cofactor evidence="1 5">
        <name>pyridoxal 5'-phosphate</name>
        <dbReference type="ChEBI" id="CHEBI:597326"/>
    </cofactor>
</comment>
<keyword evidence="7" id="KW-1185">Reference proteome</keyword>
<evidence type="ECO:0000313" key="6">
    <source>
        <dbReference type="EMBL" id="GLI00605.1"/>
    </source>
</evidence>
<dbReference type="PRINTS" id="PR00800">
    <property type="entry name" value="YHDCRBOXLASE"/>
</dbReference>
<accession>A0ABQ5R3S3</accession>
<evidence type="ECO:0000256" key="4">
    <source>
        <dbReference type="ARBA" id="ARBA00023239"/>
    </source>
</evidence>
<evidence type="ECO:0000256" key="3">
    <source>
        <dbReference type="ARBA" id="ARBA00022898"/>
    </source>
</evidence>
<dbReference type="InterPro" id="IPR021115">
    <property type="entry name" value="Pyridoxal-P_BS"/>
</dbReference>
<comment type="similarity">
    <text evidence="5">Belongs to the group II decarboxylase family.</text>
</comment>
<dbReference type="PANTHER" id="PTHR11999">
    <property type="entry name" value="GROUP II PYRIDOXAL-5-PHOSPHATE DECARBOXYLASE"/>
    <property type="match status" value="1"/>
</dbReference>
<reference evidence="6" key="1">
    <citation type="submission" date="2022-12" db="EMBL/GenBank/DDBJ databases">
        <title>New Phytohabitans aurantiacus sp. RD004123 nov., an actinomycete isolated from soil.</title>
        <authorList>
            <person name="Triningsih D.W."/>
            <person name="Harunari E."/>
            <person name="Igarashi Y."/>
        </authorList>
    </citation>
    <scope>NUCLEOTIDE SEQUENCE</scope>
    <source>
        <strain evidence="6">RD004123</strain>
    </source>
</reference>
<dbReference type="EMBL" id="BSDI01000033">
    <property type="protein sequence ID" value="GLI00605.1"/>
    <property type="molecule type" value="Genomic_DNA"/>
</dbReference>